<evidence type="ECO:0000256" key="4">
    <source>
        <dbReference type="ARBA" id="ARBA00022989"/>
    </source>
</evidence>
<dbReference type="Proteomes" id="UP000238164">
    <property type="component" value="Chromosome 1"/>
</dbReference>
<dbReference type="InterPro" id="IPR012809">
    <property type="entry name" value="ECF_CbiQ"/>
</dbReference>
<dbReference type="PANTHER" id="PTHR43723">
    <property type="entry name" value="COBALT TRANSPORT PROTEIN CBIQ"/>
    <property type="match status" value="1"/>
</dbReference>
<keyword evidence="4 6" id="KW-1133">Transmembrane helix</keyword>
<reference evidence="7 8" key="1">
    <citation type="submission" date="2018-02" db="EMBL/GenBank/DDBJ databases">
        <authorList>
            <person name="Cohen D.B."/>
            <person name="Kent A.D."/>
        </authorList>
    </citation>
    <scope>NUCLEOTIDE SEQUENCE [LARGE SCALE GENOMIC DNA]</scope>
    <source>
        <strain evidence="7">1</strain>
    </source>
</reference>
<gene>
    <name evidence="7" type="primary">cbiQ</name>
    <name evidence="7" type="ORF">MPLG2_3529</name>
</gene>
<dbReference type="InterPro" id="IPR052770">
    <property type="entry name" value="Cobalt_transport_CbiQ"/>
</dbReference>
<dbReference type="GO" id="GO:0043190">
    <property type="term" value="C:ATP-binding cassette (ABC) transporter complex"/>
    <property type="evidence" value="ECO:0007669"/>
    <property type="project" value="InterPro"/>
</dbReference>
<dbReference type="PANTHER" id="PTHR43723:SF1">
    <property type="entry name" value="COBALT TRANSPORT PROTEIN CBIQ"/>
    <property type="match status" value="1"/>
</dbReference>
<dbReference type="NCBIfam" id="TIGR02454">
    <property type="entry name" value="ECF_T_CbiQ"/>
    <property type="match status" value="1"/>
</dbReference>
<keyword evidence="3 6" id="KW-0812">Transmembrane</keyword>
<dbReference type="Pfam" id="PF02361">
    <property type="entry name" value="CbiQ"/>
    <property type="match status" value="1"/>
</dbReference>
<dbReference type="AlphaFoldDB" id="A0A2N9JME6"/>
<evidence type="ECO:0000256" key="1">
    <source>
        <dbReference type="ARBA" id="ARBA00004651"/>
    </source>
</evidence>
<evidence type="ECO:0000256" key="2">
    <source>
        <dbReference type="ARBA" id="ARBA00022475"/>
    </source>
</evidence>
<keyword evidence="5 6" id="KW-0472">Membrane</keyword>
<feature type="transmembrane region" description="Helical" evidence="6">
    <location>
        <begin position="228"/>
        <end position="251"/>
    </location>
</feature>
<dbReference type="CDD" id="cd16914">
    <property type="entry name" value="EcfT"/>
    <property type="match status" value="1"/>
</dbReference>
<feature type="transmembrane region" description="Helical" evidence="6">
    <location>
        <begin position="110"/>
        <end position="130"/>
    </location>
</feature>
<name>A0A2N9JME6_9ACTN</name>
<evidence type="ECO:0000256" key="5">
    <source>
        <dbReference type="ARBA" id="ARBA00023136"/>
    </source>
</evidence>
<evidence type="ECO:0000256" key="3">
    <source>
        <dbReference type="ARBA" id="ARBA00022692"/>
    </source>
</evidence>
<feature type="transmembrane region" description="Helical" evidence="6">
    <location>
        <begin position="69"/>
        <end position="90"/>
    </location>
</feature>
<sequence>MAHGLALDHAAWSSPWRSRSVRDKGVLSLGLLVAAISLPAWPGGAAVAVAGLVLLLGPIRVGWARLGRIIWLPVVSILIGVATVAVSVSWDGGLRLQLTSEGIDTAGRLAVRALAATLAMFTLACSTPMIDLLSALRHARVPDALIEIAALIYRFSFGLLESAGAIHSAQEARLGYATRSAAMRSASMGVAALFLRSWDRARRLEAGLVGRGYEDALRTLEPPRQRSAGFVAASAALLVAIAAGAVAWQVLT</sequence>
<comment type="subcellular location">
    <subcellularLocation>
        <location evidence="1">Cell membrane</location>
        <topology evidence="1">Multi-pass membrane protein</topology>
    </subcellularLocation>
</comment>
<feature type="transmembrane region" description="Helical" evidence="6">
    <location>
        <begin position="26"/>
        <end position="57"/>
    </location>
</feature>
<evidence type="ECO:0000256" key="6">
    <source>
        <dbReference type="SAM" id="Phobius"/>
    </source>
</evidence>
<keyword evidence="2" id="KW-1003">Cell membrane</keyword>
<accession>A0A2N9JME6</accession>
<proteinExistence type="predicted"/>
<keyword evidence="8" id="KW-1185">Reference proteome</keyword>
<dbReference type="InterPro" id="IPR003339">
    <property type="entry name" value="ABC/ECF_trnsptr_transmembrane"/>
</dbReference>
<dbReference type="KEGG" id="mgg:MPLG2_3529"/>
<organism evidence="7 8">
    <name type="scientific">Micropruina glycogenica</name>
    <dbReference type="NCBI Taxonomy" id="75385"/>
    <lineage>
        <taxon>Bacteria</taxon>
        <taxon>Bacillati</taxon>
        <taxon>Actinomycetota</taxon>
        <taxon>Actinomycetes</taxon>
        <taxon>Propionibacteriales</taxon>
        <taxon>Nocardioidaceae</taxon>
        <taxon>Micropruina</taxon>
    </lineage>
</organism>
<dbReference type="GO" id="GO:0006824">
    <property type="term" value="P:cobalt ion transport"/>
    <property type="evidence" value="ECO:0007669"/>
    <property type="project" value="InterPro"/>
</dbReference>
<dbReference type="EMBL" id="LT985188">
    <property type="protein sequence ID" value="SPD88559.1"/>
    <property type="molecule type" value="Genomic_DNA"/>
</dbReference>
<evidence type="ECO:0000313" key="8">
    <source>
        <dbReference type="Proteomes" id="UP000238164"/>
    </source>
</evidence>
<evidence type="ECO:0000313" key="7">
    <source>
        <dbReference type="EMBL" id="SPD88559.1"/>
    </source>
</evidence>
<dbReference type="RefSeq" id="WP_197709994.1">
    <property type="nucleotide sequence ID" value="NZ_BAAAGO010000009.1"/>
</dbReference>
<protein>
    <submittedName>
        <fullName evidence="7">Cobalt ABC transporter permease protein</fullName>
    </submittedName>
</protein>